<accession>A0A0C2YCV9</accession>
<evidence type="ECO:0008006" key="3">
    <source>
        <dbReference type="Google" id="ProtNLM"/>
    </source>
</evidence>
<organism evidence="1 2">
    <name type="scientific">Hebeloma cylindrosporum</name>
    <dbReference type="NCBI Taxonomy" id="76867"/>
    <lineage>
        <taxon>Eukaryota</taxon>
        <taxon>Fungi</taxon>
        <taxon>Dikarya</taxon>
        <taxon>Basidiomycota</taxon>
        <taxon>Agaricomycotina</taxon>
        <taxon>Agaricomycetes</taxon>
        <taxon>Agaricomycetidae</taxon>
        <taxon>Agaricales</taxon>
        <taxon>Agaricineae</taxon>
        <taxon>Hymenogastraceae</taxon>
        <taxon>Hebeloma</taxon>
    </lineage>
</organism>
<dbReference type="STRING" id="686832.A0A0C2YCV9"/>
<name>A0A0C2YCV9_HEBCY</name>
<gene>
    <name evidence="1" type="ORF">M413DRAFT_22255</name>
</gene>
<dbReference type="Proteomes" id="UP000053424">
    <property type="component" value="Unassembled WGS sequence"/>
</dbReference>
<sequence>MSSAETTIFLRPRPYAKFAGTLILLPLLPRPKPLKPLPSEIWGQIMALAFAREVGDLETARWSWSVLTVCKSFQEIALPSLYTSIRLTGISSLEKFYNRLHIADQKWDSIRRIPYSSPGRWVQTLDLSELLFEGHAQAVLLDSLLTQLFPLTPFLSDLSINPSFVLSRRALTSLAQREGSTRLRSISGFSYVPPLLSLPDEDPFVQLLRHCPNLEVLVIVGQGLDPTELELESGRAELPSMTTFVPLNLPKLGVMTLLSMHSSPLMLALLNSPLPRLRKLTITPYEDIPYPASLVSEFITIHGAALTSLSLFTPKSWPTRLRPSPDNLLICGPNLNHLSLESPLPALILTEKHNLQILSIPRPKADFWRVFERLLPLLPKLAVLRARDVRWLRKGISLVAQEAGVQGEMREWQRRLSRWGIRLVDADWKENE</sequence>
<proteinExistence type="predicted"/>
<dbReference type="EMBL" id="KN831769">
    <property type="protein sequence ID" value="KIM47623.1"/>
    <property type="molecule type" value="Genomic_DNA"/>
</dbReference>
<protein>
    <recommendedName>
        <fullName evidence="3">F-box domain-containing protein</fullName>
    </recommendedName>
</protein>
<evidence type="ECO:0000313" key="2">
    <source>
        <dbReference type="Proteomes" id="UP000053424"/>
    </source>
</evidence>
<reference evidence="1 2" key="1">
    <citation type="submission" date="2014-04" db="EMBL/GenBank/DDBJ databases">
        <authorList>
            <consortium name="DOE Joint Genome Institute"/>
            <person name="Kuo A."/>
            <person name="Gay G."/>
            <person name="Dore J."/>
            <person name="Kohler A."/>
            <person name="Nagy L.G."/>
            <person name="Floudas D."/>
            <person name="Copeland A."/>
            <person name="Barry K.W."/>
            <person name="Cichocki N."/>
            <person name="Veneault-Fourrey C."/>
            <person name="LaButti K."/>
            <person name="Lindquist E.A."/>
            <person name="Lipzen A."/>
            <person name="Lundell T."/>
            <person name="Morin E."/>
            <person name="Murat C."/>
            <person name="Sun H."/>
            <person name="Tunlid A."/>
            <person name="Henrissat B."/>
            <person name="Grigoriev I.V."/>
            <person name="Hibbett D.S."/>
            <person name="Martin F."/>
            <person name="Nordberg H.P."/>
            <person name="Cantor M.N."/>
            <person name="Hua S.X."/>
        </authorList>
    </citation>
    <scope>NUCLEOTIDE SEQUENCE [LARGE SCALE GENOMIC DNA]</scope>
    <source>
        <strain evidence="2">h7</strain>
    </source>
</reference>
<keyword evidence="2" id="KW-1185">Reference proteome</keyword>
<dbReference type="HOGENOM" id="CLU_035065_0_0_1"/>
<dbReference type="OrthoDB" id="2595178at2759"/>
<reference evidence="2" key="2">
    <citation type="submission" date="2015-01" db="EMBL/GenBank/DDBJ databases">
        <title>Evolutionary Origins and Diversification of the Mycorrhizal Mutualists.</title>
        <authorList>
            <consortium name="DOE Joint Genome Institute"/>
            <consortium name="Mycorrhizal Genomics Consortium"/>
            <person name="Kohler A."/>
            <person name="Kuo A."/>
            <person name="Nagy L.G."/>
            <person name="Floudas D."/>
            <person name="Copeland A."/>
            <person name="Barry K.W."/>
            <person name="Cichocki N."/>
            <person name="Veneault-Fourrey C."/>
            <person name="LaButti K."/>
            <person name="Lindquist E.A."/>
            <person name="Lipzen A."/>
            <person name="Lundell T."/>
            <person name="Morin E."/>
            <person name="Murat C."/>
            <person name="Riley R."/>
            <person name="Ohm R."/>
            <person name="Sun H."/>
            <person name="Tunlid A."/>
            <person name="Henrissat B."/>
            <person name="Grigoriev I.V."/>
            <person name="Hibbett D.S."/>
            <person name="Martin F."/>
        </authorList>
    </citation>
    <scope>NUCLEOTIDE SEQUENCE [LARGE SCALE GENOMIC DNA]</scope>
    <source>
        <strain evidence="2">h7</strain>
    </source>
</reference>
<dbReference type="AlphaFoldDB" id="A0A0C2YCV9"/>
<evidence type="ECO:0000313" key="1">
    <source>
        <dbReference type="EMBL" id="KIM47623.1"/>
    </source>
</evidence>